<evidence type="ECO:0000313" key="2">
    <source>
        <dbReference type="EMBL" id="DAD78399.1"/>
    </source>
</evidence>
<proteinExistence type="predicted"/>
<evidence type="ECO:0000256" key="1">
    <source>
        <dbReference type="SAM" id="Phobius"/>
    </source>
</evidence>
<reference evidence="2" key="1">
    <citation type="journal article" date="2021" name="Proc. Natl. Acad. Sci. U.S.A.">
        <title>A Catalog of Tens of Thousands of Viruses from Human Metagenomes Reveals Hidden Associations with Chronic Diseases.</title>
        <authorList>
            <person name="Tisza M.J."/>
            <person name="Buck C.B."/>
        </authorList>
    </citation>
    <scope>NUCLEOTIDE SEQUENCE</scope>
    <source>
        <strain evidence="2">CtPAi1</strain>
    </source>
</reference>
<organism evidence="2">
    <name type="scientific">Siphoviridae sp. ctPAi1</name>
    <dbReference type="NCBI Taxonomy" id="2826320"/>
    <lineage>
        <taxon>Viruses</taxon>
        <taxon>Duplodnaviria</taxon>
        <taxon>Heunggongvirae</taxon>
        <taxon>Uroviricota</taxon>
        <taxon>Caudoviricetes</taxon>
    </lineage>
</organism>
<keyword evidence="1" id="KW-0472">Membrane</keyword>
<protein>
    <submittedName>
        <fullName evidence="2">Uncharacterized protein</fullName>
    </submittedName>
</protein>
<keyword evidence="1" id="KW-0812">Transmembrane</keyword>
<feature type="transmembrane region" description="Helical" evidence="1">
    <location>
        <begin position="40"/>
        <end position="57"/>
    </location>
</feature>
<sequence>MVFINHVVICINHDLVCTNHVVVYRIVAYPRENAYCLGRLYFPMLSVFCLYFLYFRGSRNV</sequence>
<dbReference type="EMBL" id="BK014842">
    <property type="protein sequence ID" value="DAD78399.1"/>
    <property type="molecule type" value="Genomic_DNA"/>
</dbReference>
<name>A0A8S5M8I1_9CAUD</name>
<keyword evidence="1" id="KW-1133">Transmembrane helix</keyword>
<accession>A0A8S5M8I1</accession>